<evidence type="ECO:0000313" key="3">
    <source>
        <dbReference type="Proteomes" id="UP000733858"/>
    </source>
</evidence>
<keyword evidence="1" id="KW-1133">Transmembrane helix</keyword>
<dbReference type="EMBL" id="JAILYJ010000032">
    <property type="protein sequence ID" value="MBY4633433.1"/>
    <property type="molecule type" value="Genomic_DNA"/>
</dbReference>
<organism evidence="2 3">
    <name type="scientific">Rhizobium croatiense</name>
    <dbReference type="NCBI Taxonomy" id="2867516"/>
    <lineage>
        <taxon>Bacteria</taxon>
        <taxon>Pseudomonadati</taxon>
        <taxon>Pseudomonadota</taxon>
        <taxon>Alphaproteobacteria</taxon>
        <taxon>Hyphomicrobiales</taxon>
        <taxon>Rhizobiaceae</taxon>
        <taxon>Rhizobium/Agrobacterium group</taxon>
        <taxon>Rhizobium</taxon>
    </lineage>
</organism>
<sequence length="74" mass="7966">MSADCIKAFSGCPCPPGHCVERPIIPAPVTFISWRTQTLACIAFGLVAAIASAAWMGSQLKHHDLANQEQVSWK</sequence>
<dbReference type="RefSeq" id="WP_222141831.1">
    <property type="nucleotide sequence ID" value="NZ_JAILYJ010000032.1"/>
</dbReference>
<comment type="caution">
    <text evidence="2">The sequence shown here is derived from an EMBL/GenBank/DDBJ whole genome shotgun (WGS) entry which is preliminary data.</text>
</comment>
<protein>
    <recommendedName>
        <fullName evidence="4">Transmembrane protein</fullName>
    </recommendedName>
</protein>
<keyword evidence="3" id="KW-1185">Reference proteome</keyword>
<accession>A0ABS7M946</accession>
<proteinExistence type="predicted"/>
<reference evidence="2 3" key="1">
    <citation type="submission" date="2021-08" db="EMBL/GenBank/DDBJ databases">
        <title>Rhizobium croatiense sp. nov. and Rhizobium redzepovicii sp. nov., two new species isolated from nodules of Phaseolus vulgaris in Croatia.</title>
        <authorList>
            <person name="Rajnovic I."/>
            <person name="Ramirez-Bahena M.H."/>
            <person name="Kajic S."/>
            <person name="Igual M.J."/>
            <person name="Peix A."/>
            <person name="Velazquez E."/>
            <person name="Sikora S."/>
        </authorList>
    </citation>
    <scope>NUCLEOTIDE SEQUENCE [LARGE SCALE GENOMIC DNA]</scope>
    <source>
        <strain evidence="2 3">13T</strain>
    </source>
</reference>
<dbReference type="Proteomes" id="UP000733858">
    <property type="component" value="Unassembled WGS sequence"/>
</dbReference>
<name>A0ABS7M946_9HYPH</name>
<evidence type="ECO:0000313" key="2">
    <source>
        <dbReference type="EMBL" id="MBY4633433.1"/>
    </source>
</evidence>
<keyword evidence="1" id="KW-0812">Transmembrane</keyword>
<gene>
    <name evidence="2" type="ORF">K6M89_29785</name>
</gene>
<feature type="transmembrane region" description="Helical" evidence="1">
    <location>
        <begin position="37"/>
        <end position="56"/>
    </location>
</feature>
<keyword evidence="1" id="KW-0472">Membrane</keyword>
<evidence type="ECO:0008006" key="4">
    <source>
        <dbReference type="Google" id="ProtNLM"/>
    </source>
</evidence>
<evidence type="ECO:0000256" key="1">
    <source>
        <dbReference type="SAM" id="Phobius"/>
    </source>
</evidence>